<keyword evidence="1" id="KW-0812">Transmembrane</keyword>
<evidence type="ECO:0000313" key="3">
    <source>
        <dbReference type="Proteomes" id="UP000250140"/>
    </source>
</evidence>
<organism evidence="2 3">
    <name type="scientific">Glonium stellatum</name>
    <dbReference type="NCBI Taxonomy" id="574774"/>
    <lineage>
        <taxon>Eukaryota</taxon>
        <taxon>Fungi</taxon>
        <taxon>Dikarya</taxon>
        <taxon>Ascomycota</taxon>
        <taxon>Pezizomycotina</taxon>
        <taxon>Dothideomycetes</taxon>
        <taxon>Pleosporomycetidae</taxon>
        <taxon>Gloniales</taxon>
        <taxon>Gloniaceae</taxon>
        <taxon>Glonium</taxon>
    </lineage>
</organism>
<reference evidence="2 3" key="1">
    <citation type="journal article" date="2016" name="Nat. Commun.">
        <title>Ectomycorrhizal ecology is imprinted in the genome of the dominant symbiotic fungus Cenococcum geophilum.</title>
        <authorList>
            <consortium name="DOE Joint Genome Institute"/>
            <person name="Peter M."/>
            <person name="Kohler A."/>
            <person name="Ohm R.A."/>
            <person name="Kuo A."/>
            <person name="Krutzmann J."/>
            <person name="Morin E."/>
            <person name="Arend M."/>
            <person name="Barry K.W."/>
            <person name="Binder M."/>
            <person name="Choi C."/>
            <person name="Clum A."/>
            <person name="Copeland A."/>
            <person name="Grisel N."/>
            <person name="Haridas S."/>
            <person name="Kipfer T."/>
            <person name="LaButti K."/>
            <person name="Lindquist E."/>
            <person name="Lipzen A."/>
            <person name="Maire R."/>
            <person name="Meier B."/>
            <person name="Mihaltcheva S."/>
            <person name="Molinier V."/>
            <person name="Murat C."/>
            <person name="Poggeler S."/>
            <person name="Quandt C.A."/>
            <person name="Sperisen C."/>
            <person name="Tritt A."/>
            <person name="Tisserant E."/>
            <person name="Crous P.W."/>
            <person name="Henrissat B."/>
            <person name="Nehls U."/>
            <person name="Egli S."/>
            <person name="Spatafora J.W."/>
            <person name="Grigoriev I.V."/>
            <person name="Martin F.M."/>
        </authorList>
    </citation>
    <scope>NUCLEOTIDE SEQUENCE [LARGE SCALE GENOMIC DNA]</scope>
    <source>
        <strain evidence="2 3">CBS 207.34</strain>
    </source>
</reference>
<gene>
    <name evidence="2" type="ORF">AOQ84DRAFT_283597</name>
</gene>
<dbReference type="Proteomes" id="UP000250140">
    <property type="component" value="Unassembled WGS sequence"/>
</dbReference>
<keyword evidence="1" id="KW-1133">Transmembrane helix</keyword>
<keyword evidence="3" id="KW-1185">Reference proteome</keyword>
<accession>A0A8E2FA34</accession>
<dbReference type="EMBL" id="KV748764">
    <property type="protein sequence ID" value="OCL13209.1"/>
    <property type="molecule type" value="Genomic_DNA"/>
</dbReference>
<dbReference type="AlphaFoldDB" id="A0A8E2FA34"/>
<proteinExistence type="predicted"/>
<evidence type="ECO:0000313" key="2">
    <source>
        <dbReference type="EMBL" id="OCL13209.1"/>
    </source>
</evidence>
<dbReference type="OrthoDB" id="2504919at2759"/>
<feature type="transmembrane region" description="Helical" evidence="1">
    <location>
        <begin position="47"/>
        <end position="70"/>
    </location>
</feature>
<sequence>MSLSKWLAFIELLNHPWFGSIWVIQEVTLASKLTVSYGNIRIPKDTLVIVMNAIGFLVFLVFFEMGLLAASTGDSAVKRKHPTGYQHAISNESFPKDDKPENFVELEDSDYRIHQVQNNGSSG</sequence>
<keyword evidence="1" id="KW-0472">Membrane</keyword>
<name>A0A8E2FA34_9PEZI</name>
<protein>
    <submittedName>
        <fullName evidence="2">Uncharacterized protein</fullName>
    </submittedName>
</protein>
<evidence type="ECO:0000256" key="1">
    <source>
        <dbReference type="SAM" id="Phobius"/>
    </source>
</evidence>